<feature type="transmembrane region" description="Helical" evidence="12">
    <location>
        <begin position="6"/>
        <end position="27"/>
    </location>
</feature>
<dbReference type="PRINTS" id="PR00463">
    <property type="entry name" value="EP450I"/>
</dbReference>
<evidence type="ECO:0000256" key="2">
    <source>
        <dbReference type="ARBA" id="ARBA00004370"/>
    </source>
</evidence>
<comment type="cofactor">
    <cofactor evidence="1 10">
        <name>heme</name>
        <dbReference type="ChEBI" id="CHEBI:30413"/>
    </cofactor>
</comment>
<dbReference type="SUPFAM" id="SSF48264">
    <property type="entry name" value="Cytochrome P450"/>
    <property type="match status" value="1"/>
</dbReference>
<dbReference type="InterPro" id="IPR001128">
    <property type="entry name" value="Cyt_P450"/>
</dbReference>
<evidence type="ECO:0000256" key="11">
    <source>
        <dbReference type="RuleBase" id="RU000461"/>
    </source>
</evidence>
<dbReference type="InterPro" id="IPR002401">
    <property type="entry name" value="Cyt_P450_E_grp-I"/>
</dbReference>
<keyword evidence="5 10" id="KW-0479">Metal-binding</keyword>
<dbReference type="CDD" id="cd11072">
    <property type="entry name" value="CYP71-like"/>
    <property type="match status" value="1"/>
</dbReference>
<keyword evidence="12" id="KW-0812">Transmembrane</keyword>
<dbReference type="Pfam" id="PF00067">
    <property type="entry name" value="p450"/>
    <property type="match status" value="1"/>
</dbReference>
<keyword evidence="6 11" id="KW-0560">Oxidoreductase</keyword>
<evidence type="ECO:0000256" key="3">
    <source>
        <dbReference type="ARBA" id="ARBA00010617"/>
    </source>
</evidence>
<evidence type="ECO:0000256" key="12">
    <source>
        <dbReference type="SAM" id="Phobius"/>
    </source>
</evidence>
<keyword evidence="12" id="KW-1133">Transmembrane helix</keyword>
<evidence type="ECO:0000313" key="13">
    <source>
        <dbReference type="EMBL" id="KAK7291446.1"/>
    </source>
</evidence>
<keyword evidence="9 12" id="KW-0472">Membrane</keyword>
<evidence type="ECO:0000256" key="10">
    <source>
        <dbReference type="PIRSR" id="PIRSR602401-1"/>
    </source>
</evidence>
<dbReference type="AlphaFoldDB" id="A0AAN9J4H1"/>
<dbReference type="EMBL" id="JAYWIO010000001">
    <property type="protein sequence ID" value="KAK7291446.1"/>
    <property type="molecule type" value="Genomic_DNA"/>
</dbReference>
<comment type="caution">
    <text evidence="13">The sequence shown here is derived from an EMBL/GenBank/DDBJ whole genome shotgun (WGS) entry which is preliminary data.</text>
</comment>
<dbReference type="PROSITE" id="PS00086">
    <property type="entry name" value="CYTOCHROME_P450"/>
    <property type="match status" value="1"/>
</dbReference>
<reference evidence="13 14" key="1">
    <citation type="submission" date="2024-01" db="EMBL/GenBank/DDBJ databases">
        <title>The genomes of 5 underutilized Papilionoideae crops provide insights into root nodulation and disease resistanc.</title>
        <authorList>
            <person name="Yuan L."/>
        </authorList>
    </citation>
    <scope>NUCLEOTIDE SEQUENCE [LARGE SCALE GENOMIC DNA]</scope>
    <source>
        <strain evidence="13">ZHUSHIDOU_FW_LH</strain>
        <tissue evidence="13">Leaf</tissue>
    </source>
</reference>
<gene>
    <name evidence="13" type="ORF">RIF29_06592</name>
</gene>
<evidence type="ECO:0000256" key="4">
    <source>
        <dbReference type="ARBA" id="ARBA00022617"/>
    </source>
</evidence>
<dbReference type="PRINTS" id="PR00385">
    <property type="entry name" value="P450"/>
</dbReference>
<dbReference type="GO" id="GO:0020037">
    <property type="term" value="F:heme binding"/>
    <property type="evidence" value="ECO:0007669"/>
    <property type="project" value="InterPro"/>
</dbReference>
<dbReference type="PANTHER" id="PTHR47943:SF9">
    <property type="entry name" value="CYTOCHROME P450"/>
    <property type="match status" value="1"/>
</dbReference>
<dbReference type="InterPro" id="IPR036396">
    <property type="entry name" value="Cyt_P450_sf"/>
</dbReference>
<dbReference type="GO" id="GO:0016020">
    <property type="term" value="C:membrane"/>
    <property type="evidence" value="ECO:0007669"/>
    <property type="project" value="UniProtKB-SubCell"/>
</dbReference>
<dbReference type="Proteomes" id="UP001372338">
    <property type="component" value="Unassembled WGS sequence"/>
</dbReference>
<organism evidence="13 14">
    <name type="scientific">Crotalaria pallida</name>
    <name type="common">Smooth rattlebox</name>
    <name type="synonym">Crotalaria striata</name>
    <dbReference type="NCBI Taxonomy" id="3830"/>
    <lineage>
        <taxon>Eukaryota</taxon>
        <taxon>Viridiplantae</taxon>
        <taxon>Streptophyta</taxon>
        <taxon>Embryophyta</taxon>
        <taxon>Tracheophyta</taxon>
        <taxon>Spermatophyta</taxon>
        <taxon>Magnoliopsida</taxon>
        <taxon>eudicotyledons</taxon>
        <taxon>Gunneridae</taxon>
        <taxon>Pentapetalae</taxon>
        <taxon>rosids</taxon>
        <taxon>fabids</taxon>
        <taxon>Fabales</taxon>
        <taxon>Fabaceae</taxon>
        <taxon>Papilionoideae</taxon>
        <taxon>50 kb inversion clade</taxon>
        <taxon>genistoids sensu lato</taxon>
        <taxon>core genistoids</taxon>
        <taxon>Crotalarieae</taxon>
        <taxon>Crotalaria</taxon>
    </lineage>
</organism>
<dbReference type="InterPro" id="IPR017972">
    <property type="entry name" value="Cyt_P450_CS"/>
</dbReference>
<dbReference type="FunFam" id="1.10.630.10:FF:000011">
    <property type="entry name" value="Cytochrome P450 83B1"/>
    <property type="match status" value="1"/>
</dbReference>
<protein>
    <recommendedName>
        <fullName evidence="15">Cytochrome P450</fullName>
    </recommendedName>
</protein>
<dbReference type="Gene3D" id="1.10.630.10">
    <property type="entry name" value="Cytochrome P450"/>
    <property type="match status" value="1"/>
</dbReference>
<evidence type="ECO:0000256" key="8">
    <source>
        <dbReference type="ARBA" id="ARBA00023033"/>
    </source>
</evidence>
<evidence type="ECO:0000256" key="9">
    <source>
        <dbReference type="ARBA" id="ARBA00023136"/>
    </source>
</evidence>
<comment type="subcellular location">
    <subcellularLocation>
        <location evidence="2">Membrane</location>
    </subcellularLocation>
</comment>
<evidence type="ECO:0000256" key="7">
    <source>
        <dbReference type="ARBA" id="ARBA00023004"/>
    </source>
</evidence>
<accession>A0AAN9J4H1</accession>
<evidence type="ECO:0000256" key="1">
    <source>
        <dbReference type="ARBA" id="ARBA00001971"/>
    </source>
</evidence>
<keyword evidence="14" id="KW-1185">Reference proteome</keyword>
<dbReference type="GO" id="GO:0016705">
    <property type="term" value="F:oxidoreductase activity, acting on paired donors, with incorporation or reduction of molecular oxygen"/>
    <property type="evidence" value="ECO:0007669"/>
    <property type="project" value="InterPro"/>
</dbReference>
<evidence type="ECO:0000313" key="14">
    <source>
        <dbReference type="Proteomes" id="UP001372338"/>
    </source>
</evidence>
<dbReference type="GO" id="GO:0004497">
    <property type="term" value="F:monooxygenase activity"/>
    <property type="evidence" value="ECO:0007669"/>
    <property type="project" value="UniProtKB-KW"/>
</dbReference>
<evidence type="ECO:0008006" key="15">
    <source>
        <dbReference type="Google" id="ProtNLM"/>
    </source>
</evidence>
<sequence>MLPQTLAIPSPILLFIIILILSAIVLYPKNGKKPPPGPKPLPIIGNLHILGELPHRTLQTLATKYGPIMSLKFGQVPTIVVSSPEKAELFLKTHDAIFANRPQLQVSDSISYGCKGLIFTKYGAYWRNVRKLATVQLLSTSKIEMFAPLRSEELGLLVKSLRKAEASSEVVNLSDLVRELIENVTYKMVVGRNKEAGSNVKGLVHECMNLAGSFNLADYAPWLGAFDLQGLTRRAIETSKAYDQVLEQIIKDHEQPSNNTNKDFVDILLSLMHQPMNPHDDEQKHIIDRTNIKAIIIDVIAGAFDTSATAIEWAMSGLLRHSRIMKRLQDELENVVGLNRVVEESDLENLPYLNMVVKEALRLYPVGPLLVPHESLEDVTIDGYYIKKKSRILINAWAIGRDPKVWSDNANEFYPERFENNDVDVRGHDFRLIPFGSGRRGCPGVQLGLITVKIVVAQLVHCFNWELPLGMSPNDLDMTEKFRLSIPRNIPLLARPTFRLLGKA</sequence>
<dbReference type="PANTHER" id="PTHR47943">
    <property type="entry name" value="CYTOCHROME P450 93A3-LIKE"/>
    <property type="match status" value="1"/>
</dbReference>
<evidence type="ECO:0000256" key="5">
    <source>
        <dbReference type="ARBA" id="ARBA00022723"/>
    </source>
</evidence>
<keyword evidence="8 11" id="KW-0503">Monooxygenase</keyword>
<feature type="binding site" description="axial binding residue" evidence="10">
    <location>
        <position position="442"/>
    </location>
    <ligand>
        <name>heme</name>
        <dbReference type="ChEBI" id="CHEBI:30413"/>
    </ligand>
    <ligandPart>
        <name>Fe</name>
        <dbReference type="ChEBI" id="CHEBI:18248"/>
    </ligandPart>
</feature>
<name>A0AAN9J4H1_CROPI</name>
<evidence type="ECO:0000256" key="6">
    <source>
        <dbReference type="ARBA" id="ARBA00023002"/>
    </source>
</evidence>
<keyword evidence="4 10" id="KW-0349">Heme</keyword>
<keyword evidence="7 10" id="KW-0408">Iron</keyword>
<proteinExistence type="inferred from homology"/>
<dbReference type="GO" id="GO:0005506">
    <property type="term" value="F:iron ion binding"/>
    <property type="evidence" value="ECO:0007669"/>
    <property type="project" value="InterPro"/>
</dbReference>
<comment type="similarity">
    <text evidence="3 11">Belongs to the cytochrome P450 family.</text>
</comment>